<evidence type="ECO:0000256" key="1">
    <source>
        <dbReference type="SAM" id="SignalP"/>
    </source>
</evidence>
<accession>A0A2K9NTP6</accession>
<protein>
    <recommendedName>
        <fullName evidence="4">Peptidase M48 domain-containing protein</fullName>
    </recommendedName>
</protein>
<keyword evidence="3" id="KW-1185">Reference proteome</keyword>
<proteinExistence type="predicted"/>
<evidence type="ECO:0000313" key="3">
    <source>
        <dbReference type="Proteomes" id="UP000235584"/>
    </source>
</evidence>
<dbReference type="Gene3D" id="3.30.2010.10">
    <property type="entry name" value="Metalloproteases ('zincins'), catalytic domain"/>
    <property type="match status" value="1"/>
</dbReference>
<feature type="chain" id="PRO_5014701123" description="Peptidase M48 domain-containing protein" evidence="1">
    <location>
        <begin position="21"/>
        <end position="282"/>
    </location>
</feature>
<name>A0A2K9NTP6_BACTC</name>
<organism evidence="2 3">
    <name type="scientific">Bacteriovorax stolpii</name>
    <name type="common">Bdellovibrio stolpii</name>
    <dbReference type="NCBI Taxonomy" id="960"/>
    <lineage>
        <taxon>Bacteria</taxon>
        <taxon>Pseudomonadati</taxon>
        <taxon>Bdellovibrionota</taxon>
        <taxon>Bacteriovoracia</taxon>
        <taxon>Bacteriovoracales</taxon>
        <taxon>Bacteriovoracaceae</taxon>
        <taxon>Bacteriovorax</taxon>
    </lineage>
</organism>
<dbReference type="EMBL" id="CP025704">
    <property type="protein sequence ID" value="AUN98857.1"/>
    <property type="molecule type" value="Genomic_DNA"/>
</dbReference>
<evidence type="ECO:0008006" key="4">
    <source>
        <dbReference type="Google" id="ProtNLM"/>
    </source>
</evidence>
<keyword evidence="1" id="KW-0732">Signal</keyword>
<gene>
    <name evidence="2" type="ORF">C0V70_12240</name>
</gene>
<evidence type="ECO:0000313" key="2">
    <source>
        <dbReference type="EMBL" id="AUN98857.1"/>
    </source>
</evidence>
<feature type="signal peptide" evidence="1">
    <location>
        <begin position="1"/>
        <end position="20"/>
    </location>
</feature>
<dbReference type="AlphaFoldDB" id="A0A2K9NTP6"/>
<dbReference type="RefSeq" id="WP_102244148.1">
    <property type="nucleotide sequence ID" value="NZ_CP025704.1"/>
</dbReference>
<sequence>MKKLWSFALILSLFSGPSMAANVVPENDLHIPPLRVKDFESVTEHDFNTVTRLLHKIYAPVVLEKSGLQLVMNATWNDDTVNAYATREVDTWTVHVAGGIARAKGMTKDSLALVVCHELGHHLGGAPRTFLYDGWPSAEGQADYWASSKCLKNYYAELKNEDVSINENVPEKVIKDCNFVYKNLGELKICIRTMLASLSFAHFLNHLPDAKTPVSIDAADDRIVKGTNTNNYPRPQCRFDTLYQGALCTVGSNVATSETDAKIGHCNDTNRPGARPRCWYKP</sequence>
<dbReference type="SUPFAM" id="SSF55486">
    <property type="entry name" value="Metalloproteases ('zincins'), catalytic domain"/>
    <property type="match status" value="1"/>
</dbReference>
<reference evidence="2 3" key="1">
    <citation type="submission" date="2018-01" db="EMBL/GenBank/DDBJ databases">
        <title>Complete genome sequence of Bacteriovorax stolpii DSM12778.</title>
        <authorList>
            <person name="Tang B."/>
            <person name="Chang J."/>
        </authorList>
    </citation>
    <scope>NUCLEOTIDE SEQUENCE [LARGE SCALE GENOMIC DNA]</scope>
    <source>
        <strain evidence="2 3">DSM 12778</strain>
    </source>
</reference>
<dbReference type="KEGG" id="bsto:C0V70_12240"/>
<dbReference type="Proteomes" id="UP000235584">
    <property type="component" value="Chromosome"/>
</dbReference>
<dbReference type="OrthoDB" id="5290888at2"/>